<proteinExistence type="predicted"/>
<gene>
    <name evidence="2" type="ORF">S01H4_19384</name>
</gene>
<feature type="non-terminal residue" evidence="2">
    <location>
        <position position="150"/>
    </location>
</feature>
<protein>
    <recommendedName>
        <fullName evidence="1">5-hmdU DNA kinase helical domain-containing protein</fullName>
    </recommendedName>
</protein>
<dbReference type="AlphaFoldDB" id="X1A7A8"/>
<comment type="caution">
    <text evidence="2">The sequence shown here is derived from an EMBL/GenBank/DDBJ whole genome shotgun (WGS) entry which is preliminary data.</text>
</comment>
<name>X1A7A8_9ZZZZ</name>
<sequence>MLRDREKIFTGAFMIASPAGKPKLEAICQLIDLDLMEIDRWLSDLEECTTLEAGWALCRKPHHMGLMAYELITDLRHTYLLRDATDVMTWAYFGPGAQRGVCRMLGREVTSFASGRAKGVSCSQTDCLTVARELLAIVEKELGGHEAFKS</sequence>
<reference evidence="2" key="1">
    <citation type="journal article" date="2014" name="Front. Microbiol.">
        <title>High frequency of phylogenetically diverse reductive dehalogenase-homologous genes in deep subseafloor sedimentary metagenomes.</title>
        <authorList>
            <person name="Kawai M."/>
            <person name="Futagami T."/>
            <person name="Toyoda A."/>
            <person name="Takaki Y."/>
            <person name="Nishi S."/>
            <person name="Hori S."/>
            <person name="Arai W."/>
            <person name="Tsubouchi T."/>
            <person name="Morono Y."/>
            <person name="Uchiyama I."/>
            <person name="Ito T."/>
            <person name="Fujiyama A."/>
            <person name="Inagaki F."/>
            <person name="Takami H."/>
        </authorList>
    </citation>
    <scope>NUCLEOTIDE SEQUENCE</scope>
    <source>
        <strain evidence="2">Expedition CK06-06</strain>
    </source>
</reference>
<accession>X1A7A8</accession>
<evidence type="ECO:0000313" key="2">
    <source>
        <dbReference type="EMBL" id="GAG56091.1"/>
    </source>
</evidence>
<feature type="domain" description="5-hmdU DNA kinase helical" evidence="1">
    <location>
        <begin position="4"/>
        <end position="109"/>
    </location>
</feature>
<dbReference type="Pfam" id="PF18723">
    <property type="entry name" value="HMUDK_hel"/>
    <property type="match status" value="1"/>
</dbReference>
<evidence type="ECO:0000259" key="1">
    <source>
        <dbReference type="Pfam" id="PF18723"/>
    </source>
</evidence>
<dbReference type="EMBL" id="BART01008645">
    <property type="protein sequence ID" value="GAG56091.1"/>
    <property type="molecule type" value="Genomic_DNA"/>
</dbReference>
<dbReference type="InterPro" id="IPR040684">
    <property type="entry name" value="HMUDK_hel"/>
</dbReference>
<organism evidence="2">
    <name type="scientific">marine sediment metagenome</name>
    <dbReference type="NCBI Taxonomy" id="412755"/>
    <lineage>
        <taxon>unclassified sequences</taxon>
        <taxon>metagenomes</taxon>
        <taxon>ecological metagenomes</taxon>
    </lineage>
</organism>